<evidence type="ECO:0000256" key="3">
    <source>
        <dbReference type="ARBA" id="ARBA00010915"/>
    </source>
</evidence>
<keyword evidence="5 8" id="KW-0560">Oxidoreductase</keyword>
<protein>
    <recommendedName>
        <fullName evidence="8">Acyl-CoA reductase</fullName>
        <ecNumber evidence="8">1.2.1.50</ecNumber>
    </recommendedName>
</protein>
<dbReference type="GO" id="GO:0050062">
    <property type="term" value="F:long-chain-fatty-acyl-CoA reductase activity"/>
    <property type="evidence" value="ECO:0007669"/>
    <property type="project" value="UniProtKB-EC"/>
</dbReference>
<dbReference type="Proteomes" id="UP000192468">
    <property type="component" value="Unassembled WGS sequence"/>
</dbReference>
<dbReference type="STRING" id="1121291.SAMN02745134_02375"/>
<dbReference type="Pfam" id="PF05893">
    <property type="entry name" value="LuxC"/>
    <property type="match status" value="1"/>
</dbReference>
<evidence type="ECO:0000256" key="1">
    <source>
        <dbReference type="ARBA" id="ARBA00003277"/>
    </source>
</evidence>
<dbReference type="InterPro" id="IPR008670">
    <property type="entry name" value="CoA_reduct_LuxC"/>
</dbReference>
<dbReference type="GO" id="GO:0003995">
    <property type="term" value="F:acyl-CoA dehydrogenase activity"/>
    <property type="evidence" value="ECO:0007669"/>
    <property type="project" value="InterPro"/>
</dbReference>
<name>A0A1W1XMQ6_9CLOT</name>
<dbReference type="RefSeq" id="WP_084116199.1">
    <property type="nucleotide sequence ID" value="NZ_FWXH01000008.1"/>
</dbReference>
<dbReference type="EC" id="1.2.1.50" evidence="8"/>
<organism evidence="9 10">
    <name type="scientific">Clostridium acidisoli DSM 12555</name>
    <dbReference type="NCBI Taxonomy" id="1121291"/>
    <lineage>
        <taxon>Bacteria</taxon>
        <taxon>Bacillati</taxon>
        <taxon>Bacillota</taxon>
        <taxon>Clostridia</taxon>
        <taxon>Eubacteriales</taxon>
        <taxon>Clostridiaceae</taxon>
        <taxon>Clostridium</taxon>
    </lineage>
</organism>
<evidence type="ECO:0000256" key="2">
    <source>
        <dbReference type="ARBA" id="ARBA00004908"/>
    </source>
</evidence>
<dbReference type="InterPro" id="IPR016161">
    <property type="entry name" value="Ald_DH/histidinol_DH"/>
</dbReference>
<dbReference type="AlphaFoldDB" id="A0A1W1XMQ6"/>
<evidence type="ECO:0000256" key="7">
    <source>
        <dbReference type="ARBA" id="ARBA00049412"/>
    </source>
</evidence>
<keyword evidence="4 8" id="KW-0521">NADP</keyword>
<evidence type="ECO:0000313" key="10">
    <source>
        <dbReference type="Proteomes" id="UP000192468"/>
    </source>
</evidence>
<dbReference type="EMBL" id="FWXH01000008">
    <property type="protein sequence ID" value="SMC25134.1"/>
    <property type="molecule type" value="Genomic_DNA"/>
</dbReference>
<dbReference type="PIRSF" id="PIRSF009414">
    <property type="entry name" value="LuxC"/>
    <property type="match status" value="1"/>
</dbReference>
<evidence type="ECO:0000256" key="8">
    <source>
        <dbReference type="PIRNR" id="PIRNR009414"/>
    </source>
</evidence>
<evidence type="ECO:0000256" key="4">
    <source>
        <dbReference type="ARBA" id="ARBA00022857"/>
    </source>
</evidence>
<comment type="similarity">
    <text evidence="3 8">Belongs to the LuxC family.</text>
</comment>
<gene>
    <name evidence="9" type="ORF">SAMN02745134_02375</name>
</gene>
<accession>A0A1W1XMQ6</accession>
<keyword evidence="10" id="KW-1185">Reference proteome</keyword>
<evidence type="ECO:0000256" key="6">
    <source>
        <dbReference type="ARBA" id="ARBA00023223"/>
    </source>
</evidence>
<dbReference type="OrthoDB" id="580775at2"/>
<comment type="catalytic activity">
    <reaction evidence="7 8">
        <text>a long-chain fatty aldehyde + NADP(+) + CoA = a long-chain fatty acyl-CoA + NADPH + H(+)</text>
        <dbReference type="Rhea" id="RHEA:15437"/>
        <dbReference type="ChEBI" id="CHEBI:15378"/>
        <dbReference type="ChEBI" id="CHEBI:17176"/>
        <dbReference type="ChEBI" id="CHEBI:57287"/>
        <dbReference type="ChEBI" id="CHEBI:57783"/>
        <dbReference type="ChEBI" id="CHEBI:58349"/>
        <dbReference type="ChEBI" id="CHEBI:83139"/>
        <dbReference type="EC" id="1.2.1.50"/>
    </reaction>
</comment>
<dbReference type="InterPro" id="IPR016162">
    <property type="entry name" value="Ald_DH_N"/>
</dbReference>
<evidence type="ECO:0000256" key="5">
    <source>
        <dbReference type="ARBA" id="ARBA00023002"/>
    </source>
</evidence>
<dbReference type="Gene3D" id="3.40.605.10">
    <property type="entry name" value="Aldehyde Dehydrogenase, Chain A, domain 1"/>
    <property type="match status" value="1"/>
</dbReference>
<proteinExistence type="inferred from homology"/>
<dbReference type="UniPathway" id="UPA00569"/>
<dbReference type="Gene3D" id="3.40.309.10">
    <property type="entry name" value="Aldehyde Dehydrogenase, Chain A, domain 2"/>
    <property type="match status" value="1"/>
</dbReference>
<dbReference type="GO" id="GO:0008218">
    <property type="term" value="P:bioluminescence"/>
    <property type="evidence" value="ECO:0007669"/>
    <property type="project" value="UniProtKB-KW"/>
</dbReference>
<reference evidence="9 10" key="1">
    <citation type="submission" date="2017-04" db="EMBL/GenBank/DDBJ databases">
        <authorList>
            <person name="Afonso C.L."/>
            <person name="Miller P.J."/>
            <person name="Scott M.A."/>
            <person name="Spackman E."/>
            <person name="Goraichik I."/>
            <person name="Dimitrov K.M."/>
            <person name="Suarez D.L."/>
            <person name="Swayne D.E."/>
        </authorList>
    </citation>
    <scope>NUCLEOTIDE SEQUENCE [LARGE SCALE GENOMIC DNA]</scope>
    <source>
        <strain evidence="9 10">DSM 12555</strain>
    </source>
</reference>
<evidence type="ECO:0000313" key="9">
    <source>
        <dbReference type="EMBL" id="SMC25134.1"/>
    </source>
</evidence>
<dbReference type="InterPro" id="IPR016163">
    <property type="entry name" value="Ald_DH_C"/>
</dbReference>
<comment type="pathway">
    <text evidence="2">Lipid metabolism; fatty acid reduction for biolumincescence.</text>
</comment>
<dbReference type="SUPFAM" id="SSF53720">
    <property type="entry name" value="ALDH-like"/>
    <property type="match status" value="1"/>
</dbReference>
<comment type="function">
    <text evidence="1">LuxC is the fatty acid reductase enzyme responsible for synthesis of the aldehyde substrate for the luminescent reaction catalyzed by luciferase.</text>
</comment>
<sequence>MSVDYMEKNILVEKEVEDYKHEILISNEEDIKYKIKELKENKKKAHDIPIEKTIDILDKCAKLWLNKEYSTKHIEMLSKITNQSYELVAYELEGTMRMLLRENIEKNISEEIGDCKIMDEWVRTSYGKVHRQPRGLLFHNVSGNAFVVIPMSISMGLLSKNCNLVKVSKDEPYFAYMFYKSLCEIDESIKDRLSIVYFDSSNENIYETVVKESDCTVHWGGEYSGKIMAELCAKYGTHLIMHGAKISFEVIDKVDDMNEVTKNVARDVVLWEQKACLSPRIIFINKKLDTVNFAEKLATSLNFLSEVFPKAYLNAWSSVKTIQDRQYCLLKYGINKGQKVTLFSSFNADYTVILEESLPDKEDIDRCFNRFVLISPYEKKEDVLGYVEKNLKEYLQTMGYSGDDEKFIEEITSIGVSIVTKPGDMSAHYPGTSHDGLHNLQEMTYVVSSQLDNPDE</sequence>
<keyword evidence="6" id="KW-0455">Luminescence</keyword>